<name>A0A2T5Q2L1_LIMRT</name>
<dbReference type="OrthoDB" id="2188785at2"/>
<dbReference type="InterPro" id="IPR010982">
    <property type="entry name" value="Lambda_DNA-bd_dom_sf"/>
</dbReference>
<gene>
    <name evidence="1" type="ORF">DB325_07690</name>
</gene>
<reference evidence="2" key="1">
    <citation type="submission" date="2018-04" db="EMBL/GenBank/DDBJ databases">
        <title>Draft Genome Sequences of 10 Lactobacillus Species from 22 Commercial Probiotic Products.</title>
        <authorList>
            <person name="Gangiredla J."/>
            <person name="Barnaba T.J."/>
            <person name="Mammel M.K."/>
            <person name="Lacher D.W."/>
            <person name="Elkins C.A."/>
            <person name="Lampel K.A."/>
            <person name="Whitehouse C.A."/>
            <person name="Tartera C."/>
        </authorList>
    </citation>
    <scope>NUCLEOTIDE SEQUENCE [LARGE SCALE GENOMIC DNA]</scope>
    <source>
        <strain evidence="2">DS12_10</strain>
    </source>
</reference>
<dbReference type="EMBL" id="QAZN01000014">
    <property type="protein sequence ID" value="PTV03484.1"/>
    <property type="molecule type" value="Genomic_DNA"/>
</dbReference>
<sequence length="73" mass="8072">MPKGTKISLKAARTNANMTQEDAANALSKYFGMKISRQRIMEYEKHPATVPPGFGHGFATIYRLPIDAINFAS</sequence>
<dbReference type="AlphaFoldDB" id="A0A2T5Q2L1"/>
<organism evidence="1 2">
    <name type="scientific">Limosilactobacillus reuteri</name>
    <name type="common">Lactobacillus reuteri</name>
    <dbReference type="NCBI Taxonomy" id="1598"/>
    <lineage>
        <taxon>Bacteria</taxon>
        <taxon>Bacillati</taxon>
        <taxon>Bacillota</taxon>
        <taxon>Bacilli</taxon>
        <taxon>Lactobacillales</taxon>
        <taxon>Lactobacillaceae</taxon>
        <taxon>Limosilactobacillus</taxon>
    </lineage>
</organism>
<comment type="caution">
    <text evidence="1">The sequence shown here is derived from an EMBL/GenBank/DDBJ whole genome shotgun (WGS) entry which is preliminary data.</text>
</comment>
<evidence type="ECO:0000313" key="1">
    <source>
        <dbReference type="EMBL" id="PTV03484.1"/>
    </source>
</evidence>
<dbReference type="GO" id="GO:0003677">
    <property type="term" value="F:DNA binding"/>
    <property type="evidence" value="ECO:0007669"/>
    <property type="project" value="InterPro"/>
</dbReference>
<dbReference type="Proteomes" id="UP000244083">
    <property type="component" value="Unassembled WGS sequence"/>
</dbReference>
<accession>A0A2T5Q2L1</accession>
<dbReference type="RefSeq" id="WP_107721869.1">
    <property type="nucleotide sequence ID" value="NZ_QAZN01000014.1"/>
</dbReference>
<evidence type="ECO:0000313" key="2">
    <source>
        <dbReference type="Proteomes" id="UP000244083"/>
    </source>
</evidence>
<dbReference type="SUPFAM" id="SSF47413">
    <property type="entry name" value="lambda repressor-like DNA-binding domains"/>
    <property type="match status" value="1"/>
</dbReference>
<proteinExistence type="predicted"/>
<dbReference type="Gene3D" id="1.10.260.40">
    <property type="entry name" value="lambda repressor-like DNA-binding domains"/>
    <property type="match status" value="1"/>
</dbReference>
<protein>
    <submittedName>
        <fullName evidence="1">Cro/Cl family transcriptional regulator</fullName>
    </submittedName>
</protein>